<dbReference type="Proteomes" id="UP001642464">
    <property type="component" value="Unassembled WGS sequence"/>
</dbReference>
<organism evidence="2 3">
    <name type="scientific">Durusdinium trenchii</name>
    <dbReference type="NCBI Taxonomy" id="1381693"/>
    <lineage>
        <taxon>Eukaryota</taxon>
        <taxon>Sar</taxon>
        <taxon>Alveolata</taxon>
        <taxon>Dinophyceae</taxon>
        <taxon>Suessiales</taxon>
        <taxon>Symbiodiniaceae</taxon>
        <taxon>Durusdinium</taxon>
    </lineage>
</organism>
<evidence type="ECO:0000256" key="1">
    <source>
        <dbReference type="SAM" id="SignalP"/>
    </source>
</evidence>
<dbReference type="SUPFAM" id="SSF82895">
    <property type="entry name" value="TSP-1 type 1 repeat"/>
    <property type="match status" value="1"/>
</dbReference>
<gene>
    <name evidence="2" type="ORF">SCF082_LOCUS24942</name>
</gene>
<sequence length="371" mass="41067">MVALMALRERAVIVACLLAASFGYSEENNLLRDDECKQSGSSCSQYALQRRARRAELDEAFNCKDLQDIDNANCQQEVTWAKETGLKEHPEWYPGLSFESSPLEFQCKVYQSNPDKCPKPCGVSCKKPVPQHTAPEPFSCVGKESAEACLCVFDIDRTLTSKQGMQEHCPNSKATDEVIDTAYGGGDLVLSELAALGLSETFCSKCYTGIVSHGDGSGPFSRERKELLQALKTNAMEHLVLKPWNAAWSDMKLKSPFYVAYPDARKQDAVGDILEWYASQEVCILRENTYFFDDKDENIHPFRGTGMNARQISCNSRDAALGWGAVGFCGATRDEIKQEKGVNVCKIDCQWTAWSAWSSCSASCGGGSRHF</sequence>
<protein>
    <submittedName>
        <fullName evidence="2">Semaphorin-5B</fullName>
    </submittedName>
</protein>
<dbReference type="InterPro" id="IPR036383">
    <property type="entry name" value="TSP1_rpt_sf"/>
</dbReference>
<proteinExistence type="predicted"/>
<keyword evidence="1" id="KW-0732">Signal</keyword>
<feature type="signal peptide" evidence="1">
    <location>
        <begin position="1"/>
        <end position="25"/>
    </location>
</feature>
<dbReference type="Gene3D" id="2.20.100.10">
    <property type="entry name" value="Thrombospondin type-1 (TSP1) repeat"/>
    <property type="match status" value="1"/>
</dbReference>
<dbReference type="EMBL" id="CAXAMM010018580">
    <property type="protein sequence ID" value="CAK9043726.1"/>
    <property type="molecule type" value="Genomic_DNA"/>
</dbReference>
<evidence type="ECO:0000313" key="3">
    <source>
        <dbReference type="Proteomes" id="UP001642464"/>
    </source>
</evidence>
<accession>A0ABP0LWW4</accession>
<keyword evidence="3" id="KW-1185">Reference proteome</keyword>
<name>A0ABP0LWW4_9DINO</name>
<evidence type="ECO:0000313" key="2">
    <source>
        <dbReference type="EMBL" id="CAK9043726.1"/>
    </source>
</evidence>
<dbReference type="InterPro" id="IPR000884">
    <property type="entry name" value="TSP1_rpt"/>
</dbReference>
<reference evidence="2 3" key="1">
    <citation type="submission" date="2024-02" db="EMBL/GenBank/DDBJ databases">
        <authorList>
            <person name="Chen Y."/>
            <person name="Shah S."/>
            <person name="Dougan E. K."/>
            <person name="Thang M."/>
            <person name="Chan C."/>
        </authorList>
    </citation>
    <scope>NUCLEOTIDE SEQUENCE [LARGE SCALE GENOMIC DNA]</scope>
</reference>
<feature type="chain" id="PRO_5045512089" evidence="1">
    <location>
        <begin position="26"/>
        <end position="371"/>
    </location>
</feature>
<dbReference type="PROSITE" id="PS50092">
    <property type="entry name" value="TSP1"/>
    <property type="match status" value="1"/>
</dbReference>
<comment type="caution">
    <text evidence="2">The sequence shown here is derived from an EMBL/GenBank/DDBJ whole genome shotgun (WGS) entry which is preliminary data.</text>
</comment>